<dbReference type="AlphaFoldDB" id="K4AAR7"/>
<feature type="compositionally biased region" description="Acidic residues" evidence="4">
    <location>
        <begin position="209"/>
        <end position="224"/>
    </location>
</feature>
<feature type="region of interest" description="Disordered" evidence="4">
    <location>
        <begin position="196"/>
        <end position="234"/>
    </location>
</feature>
<dbReference type="Pfam" id="PF12796">
    <property type="entry name" value="Ank_2"/>
    <property type="match status" value="1"/>
</dbReference>
<organism evidence="6 7">
    <name type="scientific">Setaria italica</name>
    <name type="common">Foxtail millet</name>
    <name type="synonym">Panicum italicum</name>
    <dbReference type="NCBI Taxonomy" id="4555"/>
    <lineage>
        <taxon>Eukaryota</taxon>
        <taxon>Viridiplantae</taxon>
        <taxon>Streptophyta</taxon>
        <taxon>Embryophyta</taxon>
        <taxon>Tracheophyta</taxon>
        <taxon>Spermatophyta</taxon>
        <taxon>Magnoliopsida</taxon>
        <taxon>Liliopsida</taxon>
        <taxon>Poales</taxon>
        <taxon>Poaceae</taxon>
        <taxon>PACMAD clade</taxon>
        <taxon>Panicoideae</taxon>
        <taxon>Panicodae</taxon>
        <taxon>Paniceae</taxon>
        <taxon>Cenchrinae</taxon>
        <taxon>Setaria</taxon>
    </lineage>
</organism>
<evidence type="ECO:0000313" key="7">
    <source>
        <dbReference type="Proteomes" id="UP000004995"/>
    </source>
</evidence>
<dbReference type="InterPro" id="IPR002110">
    <property type="entry name" value="Ankyrin_rpt"/>
</dbReference>
<feature type="compositionally biased region" description="Basic and acidic residues" evidence="4">
    <location>
        <begin position="1"/>
        <end position="15"/>
    </location>
</feature>
<feature type="region of interest" description="Disordered" evidence="4">
    <location>
        <begin position="318"/>
        <end position="338"/>
    </location>
</feature>
<dbReference type="InterPro" id="IPR036770">
    <property type="entry name" value="Ankyrin_rpt-contain_sf"/>
</dbReference>
<dbReference type="Gramene" id="KQK86143">
    <property type="protein sequence ID" value="KQK86143"/>
    <property type="gene ID" value="SETIT_035974mg"/>
</dbReference>
<evidence type="ECO:0000313" key="6">
    <source>
        <dbReference type="EnsemblPlants" id="KQK86143"/>
    </source>
</evidence>
<dbReference type="Pfam" id="PF17830">
    <property type="entry name" value="STI1-HOP_DP"/>
    <property type="match status" value="1"/>
</dbReference>
<name>K4AAR7_SETIT</name>
<dbReference type="eggNOG" id="KOG0504">
    <property type="taxonomic scope" value="Eukaryota"/>
</dbReference>
<feature type="region of interest" description="Disordered" evidence="4">
    <location>
        <begin position="1"/>
        <end position="41"/>
    </location>
</feature>
<evidence type="ECO:0000256" key="1">
    <source>
        <dbReference type="ARBA" id="ARBA00022737"/>
    </source>
</evidence>
<keyword evidence="7" id="KW-1185">Reference proteome</keyword>
<dbReference type="PROSITE" id="PS50088">
    <property type="entry name" value="ANK_REPEAT"/>
    <property type="match status" value="2"/>
</dbReference>
<dbReference type="InterPro" id="IPR041243">
    <property type="entry name" value="STI1/HOP_DP"/>
</dbReference>
<feature type="repeat" description="ANK" evidence="3">
    <location>
        <begin position="289"/>
        <end position="314"/>
    </location>
</feature>
<dbReference type="EMBL" id="AGNK02005283">
    <property type="status" value="NOT_ANNOTATED_CDS"/>
    <property type="molecule type" value="Genomic_DNA"/>
</dbReference>
<evidence type="ECO:0000256" key="4">
    <source>
        <dbReference type="SAM" id="MobiDB-lite"/>
    </source>
</evidence>
<feature type="domain" description="STI1/HOP DP" evidence="5">
    <location>
        <begin position="144"/>
        <end position="196"/>
    </location>
</feature>
<reference evidence="6" key="2">
    <citation type="submission" date="2018-08" db="UniProtKB">
        <authorList>
            <consortium name="EnsemblPlants"/>
        </authorList>
    </citation>
    <scope>IDENTIFICATION</scope>
    <source>
        <strain evidence="6">Yugu1</strain>
    </source>
</reference>
<dbReference type="SUPFAM" id="SSF48403">
    <property type="entry name" value="Ankyrin repeat"/>
    <property type="match status" value="1"/>
</dbReference>
<dbReference type="FunCoup" id="K4AAR7">
    <property type="interactions" value="2109"/>
</dbReference>
<dbReference type="PANTHER" id="PTHR24203:SF68">
    <property type="entry name" value="REPEAT DOMAIN PROTEIN 2, PUTATIVE, EXPRESSED-RELATED"/>
    <property type="match status" value="1"/>
</dbReference>
<dbReference type="PANTHER" id="PTHR24203">
    <property type="entry name" value="ANKYRIN REPEAT FAMILY PROTEIN"/>
    <property type="match status" value="1"/>
</dbReference>
<dbReference type="Gene3D" id="1.25.40.20">
    <property type="entry name" value="Ankyrin repeat-containing domain"/>
    <property type="match status" value="1"/>
</dbReference>
<keyword evidence="2 3" id="KW-0040">ANK repeat</keyword>
<evidence type="ECO:0000256" key="2">
    <source>
        <dbReference type="ARBA" id="ARBA00023043"/>
    </source>
</evidence>
<protein>
    <recommendedName>
        <fullName evidence="5">STI1/HOP DP domain-containing protein</fullName>
    </recommendedName>
</protein>
<evidence type="ECO:0000256" key="3">
    <source>
        <dbReference type="PROSITE-ProRule" id="PRU00023"/>
    </source>
</evidence>
<dbReference type="STRING" id="4555.K4AAR7"/>
<gene>
    <name evidence="6" type="primary">LOC101776456</name>
</gene>
<dbReference type="PROSITE" id="PS50297">
    <property type="entry name" value="ANK_REP_REGION"/>
    <property type="match status" value="2"/>
</dbReference>
<dbReference type="InParanoid" id="K4AAR7"/>
<feature type="repeat" description="ANK" evidence="3">
    <location>
        <begin position="256"/>
        <end position="288"/>
    </location>
</feature>
<accession>K4AAR7</accession>
<dbReference type="FunFam" id="1.25.40.20:FF:000106">
    <property type="entry name" value="Ankyrin repeat domain-containing protein 2"/>
    <property type="match status" value="1"/>
</dbReference>
<feature type="compositionally biased region" description="Low complexity" evidence="4">
    <location>
        <begin position="19"/>
        <end position="28"/>
    </location>
</feature>
<evidence type="ECO:0000259" key="5">
    <source>
        <dbReference type="Pfam" id="PF17830"/>
    </source>
</evidence>
<dbReference type="SMART" id="SM00248">
    <property type="entry name" value="ANK"/>
    <property type="match status" value="3"/>
</dbReference>
<sequence>MAAQEEKTATVKTEEPSPAEEQQPAAGATRRAGPSAPANPFDFSTMMNLLNDPSIKEMAEQIAKDPAFTQMAEQLQKTVVSPRQAPAAKQAVPQAAAALDPQKYVATMQQLMQNPQFVAMAERLGSALMQDPAMATMLGGLTNPAHKEQLEARIARMKEDPTLKPILDEIETGGPAAMMKYWNDPEALQKFGRAMGVGPSSEAAGAEHDEAEEEAGEEEGEYEESSIIHHTASVGDVEGLKKALEDGVDKDEEDSEGRRGLHFACGYGELNCAQVLLDAGAAVDAVDKNNNTALHYAAGYGRKDCVALLLESGAADAAEPGREDAHRRGQAQQPGGRPQAAREARLCIGAAAKLLITLLHALLCSCSLALLCPALLSPPKEVSFLQFGVCIESLHAGFCLRN</sequence>
<dbReference type="EnsemblPlants" id="KQK86143">
    <property type="protein sequence ID" value="KQK86143"/>
    <property type="gene ID" value="SETIT_035974mg"/>
</dbReference>
<reference evidence="7" key="1">
    <citation type="journal article" date="2012" name="Nat. Biotechnol.">
        <title>Reference genome sequence of the model plant Setaria.</title>
        <authorList>
            <person name="Bennetzen J.L."/>
            <person name="Schmutz J."/>
            <person name="Wang H."/>
            <person name="Percifield R."/>
            <person name="Hawkins J."/>
            <person name="Pontaroli A.C."/>
            <person name="Estep M."/>
            <person name="Feng L."/>
            <person name="Vaughn J.N."/>
            <person name="Grimwood J."/>
            <person name="Jenkins J."/>
            <person name="Barry K."/>
            <person name="Lindquist E."/>
            <person name="Hellsten U."/>
            <person name="Deshpande S."/>
            <person name="Wang X."/>
            <person name="Wu X."/>
            <person name="Mitros T."/>
            <person name="Triplett J."/>
            <person name="Yang X."/>
            <person name="Ye C.Y."/>
            <person name="Mauro-Herrera M."/>
            <person name="Wang L."/>
            <person name="Li P."/>
            <person name="Sharma M."/>
            <person name="Sharma R."/>
            <person name="Ronald P.C."/>
            <person name="Panaud O."/>
            <person name="Kellogg E.A."/>
            <person name="Brutnell T.P."/>
            <person name="Doust A.N."/>
            <person name="Tuskan G.A."/>
            <person name="Rokhsar D."/>
            <person name="Devos K.M."/>
        </authorList>
    </citation>
    <scope>NUCLEOTIDE SEQUENCE [LARGE SCALE GENOMIC DNA]</scope>
    <source>
        <strain evidence="7">cv. Yugu1</strain>
    </source>
</reference>
<keyword evidence="1" id="KW-0677">Repeat</keyword>
<dbReference type="Proteomes" id="UP000004995">
    <property type="component" value="Unassembled WGS sequence"/>
</dbReference>
<dbReference type="OMA" id="EYGEVKC"/>
<proteinExistence type="predicted"/>